<dbReference type="GO" id="GO:0060285">
    <property type="term" value="P:cilium-dependent cell motility"/>
    <property type="evidence" value="ECO:0000318"/>
    <property type="project" value="GO_Central"/>
</dbReference>
<feature type="domain" description="Dynein regulatory complex protein 1/2 N-terminal" evidence="4">
    <location>
        <begin position="67"/>
        <end position="166"/>
    </location>
</feature>
<feature type="compositionally biased region" description="Basic and acidic residues" evidence="3">
    <location>
        <begin position="1"/>
        <end position="17"/>
    </location>
</feature>
<evidence type="ECO:0000313" key="5">
    <source>
        <dbReference type="EMBL" id="ACI64152.1"/>
    </source>
</evidence>
<dbReference type="RefSeq" id="XP_002295435.1">
    <property type="nucleotide sequence ID" value="XM_002295399.1"/>
</dbReference>
<feature type="compositionally biased region" description="Basic and acidic residues" evidence="3">
    <location>
        <begin position="67"/>
        <end position="88"/>
    </location>
</feature>
<evidence type="ECO:0000256" key="2">
    <source>
        <dbReference type="SAM" id="Coils"/>
    </source>
</evidence>
<keyword evidence="1 2" id="KW-0175">Coiled coil</keyword>
<evidence type="ECO:0000259" key="4">
    <source>
        <dbReference type="Pfam" id="PF14772"/>
    </source>
</evidence>
<feature type="coiled-coil region" evidence="2">
    <location>
        <begin position="222"/>
        <end position="351"/>
    </location>
</feature>
<dbReference type="Proteomes" id="UP000001449">
    <property type="component" value="Chromosome 18"/>
</dbReference>
<keyword evidence="6" id="KW-1185">Reference proteome</keyword>
<dbReference type="EMBL" id="CP001159">
    <property type="protein sequence ID" value="ACI64152.1"/>
    <property type="molecule type" value="Genomic_DNA"/>
</dbReference>
<proteinExistence type="predicted"/>
<dbReference type="Pfam" id="PF14772">
    <property type="entry name" value="NYD-SP28"/>
    <property type="match status" value="1"/>
</dbReference>
<sequence length="508" mass="59077">MKSEETEGRRKQLRRIDGNVNNDDMNEKKASSEDDRKYTSDQQVSTSFTRLDDIQTKSTNLVTEARVSADQREAKRRDDEEEEDVKRHELADRVNECKESEGINLGWQRCSSATNAQDLCELLDQQKIRCEDAISKIEAISRELGSQLRQKDHEYVTALKRNRQEIEKLQNCITKEHQVLKEAFETELKLIEESFNADRKQIMETKKSELSGLVSERNKMEIASLEHQREIIDDQRREIKESESKGDHDSSSLKEKLEKEMRRLEIVLEDTRARHQFDSDKLEFEVRVLTEVSANASEVKKQKRRIMKGKEKLNREIEANHREQSKGAKENQILEDDCERIERQASGLKEKFERFKISDDEKYKAILALHNDDLQKLQIELKESQEFIFGGAIGCSKSDELSRITSDALCANEGASKVELDEIELEVNGSGDQCRDSDRNDEWTQAETLMSNYKIVLERRENLNAECNELECKNAELENELKLKLQEKINEELAYPPSKMISVHDEKK</sequence>
<dbReference type="GO" id="GO:0005930">
    <property type="term" value="C:axoneme"/>
    <property type="evidence" value="ECO:0000318"/>
    <property type="project" value="GO_Central"/>
</dbReference>
<evidence type="ECO:0000256" key="1">
    <source>
        <dbReference type="ARBA" id="ARBA00023054"/>
    </source>
</evidence>
<feature type="compositionally biased region" description="Basic and acidic residues" evidence="3">
    <location>
        <begin position="25"/>
        <end position="39"/>
    </location>
</feature>
<accession>B5YLX2</accession>
<dbReference type="InterPro" id="IPR039750">
    <property type="entry name" value="DRC1/DRC2"/>
</dbReference>
<dbReference type="GO" id="GO:0005858">
    <property type="term" value="C:axonemal dynein complex"/>
    <property type="evidence" value="ECO:0007669"/>
    <property type="project" value="InterPro"/>
</dbReference>
<gene>
    <name evidence="5" type="ORF">THAPS_10929</name>
</gene>
<feature type="compositionally biased region" description="Polar residues" evidence="3">
    <location>
        <begin position="40"/>
        <end position="49"/>
    </location>
</feature>
<dbReference type="OMA" id="ECNELEC"/>
<dbReference type="InterPro" id="IPR039505">
    <property type="entry name" value="DRC1/2_N"/>
</dbReference>
<dbReference type="HOGENOM" id="CLU_536961_0_0_1"/>
<reference evidence="5 6" key="2">
    <citation type="journal article" date="2008" name="Nature">
        <title>The Phaeodactylum genome reveals the evolutionary history of diatom genomes.</title>
        <authorList>
            <person name="Bowler C."/>
            <person name="Allen A.E."/>
            <person name="Badger J.H."/>
            <person name="Grimwood J."/>
            <person name="Jabbari K."/>
            <person name="Kuo A."/>
            <person name="Maheswari U."/>
            <person name="Martens C."/>
            <person name="Maumus F."/>
            <person name="Otillar R.P."/>
            <person name="Rayko E."/>
            <person name="Salamov A."/>
            <person name="Vandepoele K."/>
            <person name="Beszteri B."/>
            <person name="Gruber A."/>
            <person name="Heijde M."/>
            <person name="Katinka M."/>
            <person name="Mock T."/>
            <person name="Valentin K."/>
            <person name="Verret F."/>
            <person name="Berges J.A."/>
            <person name="Brownlee C."/>
            <person name="Cadoret J.P."/>
            <person name="Chiovitti A."/>
            <person name="Choi C.J."/>
            <person name="Coesel S."/>
            <person name="De Martino A."/>
            <person name="Detter J.C."/>
            <person name="Durkin C."/>
            <person name="Falciatore A."/>
            <person name="Fournet J."/>
            <person name="Haruta M."/>
            <person name="Huysman M.J."/>
            <person name="Jenkins B.D."/>
            <person name="Jiroutova K."/>
            <person name="Jorgensen R.E."/>
            <person name="Joubert Y."/>
            <person name="Kaplan A."/>
            <person name="Kroger N."/>
            <person name="Kroth P.G."/>
            <person name="La Roche J."/>
            <person name="Lindquist E."/>
            <person name="Lommer M."/>
            <person name="Martin-Jezequel V."/>
            <person name="Lopez P.J."/>
            <person name="Lucas S."/>
            <person name="Mangogna M."/>
            <person name="McGinnis K."/>
            <person name="Medlin L.K."/>
            <person name="Montsant A."/>
            <person name="Oudot-Le Secq M.P."/>
            <person name="Napoli C."/>
            <person name="Obornik M."/>
            <person name="Parker M.S."/>
            <person name="Petit J.L."/>
            <person name="Porcel B.M."/>
            <person name="Poulsen N."/>
            <person name="Robison M."/>
            <person name="Rychlewski L."/>
            <person name="Rynearson T.A."/>
            <person name="Schmutz J."/>
            <person name="Shapiro H."/>
            <person name="Siaut M."/>
            <person name="Stanley M."/>
            <person name="Sussman M.R."/>
            <person name="Taylor A.R."/>
            <person name="Vardi A."/>
            <person name="von Dassow P."/>
            <person name="Vyverman W."/>
            <person name="Willis A."/>
            <person name="Wyrwicz L.S."/>
            <person name="Rokhsar D.S."/>
            <person name="Weissenbach J."/>
            <person name="Armbrust E.V."/>
            <person name="Green B.R."/>
            <person name="Van de Peer Y."/>
            <person name="Grigoriev I.V."/>
        </authorList>
    </citation>
    <scope>NUCLEOTIDE SEQUENCE [LARGE SCALE GENOMIC DNA]</scope>
    <source>
        <strain evidence="5 6">CCMP1335</strain>
    </source>
</reference>
<feature type="region of interest" description="Disordered" evidence="3">
    <location>
        <begin position="1"/>
        <end position="88"/>
    </location>
</feature>
<dbReference type="GO" id="GO:0070286">
    <property type="term" value="P:axonemal dynein complex assembly"/>
    <property type="evidence" value="ECO:0000318"/>
    <property type="project" value="GO_Central"/>
</dbReference>
<reference evidence="5 6" key="1">
    <citation type="journal article" date="2004" name="Science">
        <title>The genome of the diatom Thalassiosira pseudonana: ecology, evolution, and metabolism.</title>
        <authorList>
            <person name="Armbrust E.V."/>
            <person name="Berges J.A."/>
            <person name="Bowler C."/>
            <person name="Green B.R."/>
            <person name="Martinez D."/>
            <person name="Putnam N.H."/>
            <person name="Zhou S."/>
            <person name="Allen A.E."/>
            <person name="Apt K.E."/>
            <person name="Bechner M."/>
            <person name="Brzezinski M.A."/>
            <person name="Chaal B.K."/>
            <person name="Chiovitti A."/>
            <person name="Davis A.K."/>
            <person name="Demarest M.S."/>
            <person name="Detter J.C."/>
            <person name="Glavina T."/>
            <person name="Goodstein D."/>
            <person name="Hadi M.Z."/>
            <person name="Hellsten U."/>
            <person name="Hildebrand M."/>
            <person name="Jenkins B.D."/>
            <person name="Jurka J."/>
            <person name="Kapitonov V.V."/>
            <person name="Kroger N."/>
            <person name="Lau W.W."/>
            <person name="Lane T.W."/>
            <person name="Larimer F.W."/>
            <person name="Lippmeier J.C."/>
            <person name="Lucas S."/>
            <person name="Medina M."/>
            <person name="Montsant A."/>
            <person name="Obornik M."/>
            <person name="Parker M.S."/>
            <person name="Palenik B."/>
            <person name="Pazour G.J."/>
            <person name="Richardson P.M."/>
            <person name="Rynearson T.A."/>
            <person name="Saito M.A."/>
            <person name="Schwartz D.C."/>
            <person name="Thamatrakoln K."/>
            <person name="Valentin K."/>
            <person name="Vardi A."/>
            <person name="Wilkerson F.P."/>
            <person name="Rokhsar D.S."/>
        </authorList>
    </citation>
    <scope>NUCLEOTIDE SEQUENCE [LARGE SCALE GENOMIC DNA]</scope>
    <source>
        <strain evidence="5 6">CCMP1335</strain>
    </source>
</reference>
<evidence type="ECO:0000313" key="6">
    <source>
        <dbReference type="Proteomes" id="UP000001449"/>
    </source>
</evidence>
<dbReference type="eggNOG" id="ENOG502RUJF">
    <property type="taxonomic scope" value="Eukaryota"/>
</dbReference>
<protein>
    <recommendedName>
        <fullName evidence="4">Dynein regulatory complex protein 1/2 N-terminal domain-containing protein</fullName>
    </recommendedName>
</protein>
<name>B5YLX2_THAPS</name>
<dbReference type="GO" id="GO:0003352">
    <property type="term" value="P:regulation of cilium movement"/>
    <property type="evidence" value="ECO:0000318"/>
    <property type="project" value="GO_Central"/>
</dbReference>
<organism evidence="5 6">
    <name type="scientific">Thalassiosira pseudonana</name>
    <name type="common">Marine diatom</name>
    <name type="synonym">Cyclotella nana</name>
    <dbReference type="NCBI Taxonomy" id="35128"/>
    <lineage>
        <taxon>Eukaryota</taxon>
        <taxon>Sar</taxon>
        <taxon>Stramenopiles</taxon>
        <taxon>Ochrophyta</taxon>
        <taxon>Bacillariophyta</taxon>
        <taxon>Coscinodiscophyceae</taxon>
        <taxon>Thalassiosirophycidae</taxon>
        <taxon>Thalassiosirales</taxon>
        <taxon>Thalassiosiraceae</taxon>
        <taxon>Thalassiosira</taxon>
    </lineage>
</organism>
<evidence type="ECO:0000256" key="3">
    <source>
        <dbReference type="SAM" id="MobiDB-lite"/>
    </source>
</evidence>
<dbReference type="AlphaFoldDB" id="B5YLX2"/>
<dbReference type="GeneID" id="7442996"/>
<dbReference type="STRING" id="35128.B5YLX2"/>
<dbReference type="PaxDb" id="35128-Thaps10929"/>
<dbReference type="PANTHER" id="PTHR21625:SF1">
    <property type="entry name" value="DYNEIN REGULATORY COMPLEX PROTEIN 1"/>
    <property type="match status" value="1"/>
</dbReference>
<dbReference type="KEGG" id="tps:THAPS_10929"/>
<dbReference type="PANTHER" id="PTHR21625">
    <property type="entry name" value="NYD-SP28 PROTEIN"/>
    <property type="match status" value="1"/>
</dbReference>
<dbReference type="InParanoid" id="B5YLX2"/>
<feature type="coiled-coil region" evidence="2">
    <location>
        <begin position="446"/>
        <end position="494"/>
    </location>
</feature>